<evidence type="ECO:0000259" key="5">
    <source>
        <dbReference type="PROSITE" id="PS50931"/>
    </source>
</evidence>
<dbReference type="InterPro" id="IPR036388">
    <property type="entry name" value="WH-like_DNA-bd_sf"/>
</dbReference>
<dbReference type="GO" id="GO:0003700">
    <property type="term" value="F:DNA-binding transcription factor activity"/>
    <property type="evidence" value="ECO:0007669"/>
    <property type="project" value="InterPro"/>
</dbReference>
<dbReference type="CDD" id="cd08432">
    <property type="entry name" value="PBP2_GcdR_TrpI_HvrB_AmpR_like"/>
    <property type="match status" value="1"/>
</dbReference>
<comment type="caution">
    <text evidence="6">The sequence shown here is derived from an EMBL/GenBank/DDBJ whole genome shotgun (WGS) entry which is preliminary data.</text>
</comment>
<dbReference type="RefSeq" id="WP_080918116.1">
    <property type="nucleotide sequence ID" value="NZ_MDET01000003.1"/>
</dbReference>
<evidence type="ECO:0000313" key="7">
    <source>
        <dbReference type="Proteomes" id="UP000191905"/>
    </source>
</evidence>
<organism evidence="6 7">
    <name type="scientific">Manganibacter manganicus</name>
    <dbReference type="NCBI Taxonomy" id="1873176"/>
    <lineage>
        <taxon>Bacteria</taxon>
        <taxon>Pseudomonadati</taxon>
        <taxon>Pseudomonadota</taxon>
        <taxon>Alphaproteobacteria</taxon>
        <taxon>Hyphomicrobiales</taxon>
        <taxon>Phyllobacteriaceae</taxon>
        <taxon>Manganibacter</taxon>
    </lineage>
</organism>
<dbReference type="Pfam" id="PF03466">
    <property type="entry name" value="LysR_substrate"/>
    <property type="match status" value="1"/>
</dbReference>
<dbReference type="SUPFAM" id="SSF46785">
    <property type="entry name" value="Winged helix' DNA-binding domain"/>
    <property type="match status" value="1"/>
</dbReference>
<name>A0A1V8RV35_9HYPH</name>
<keyword evidence="4" id="KW-0804">Transcription</keyword>
<accession>A0A1V8RV35</accession>
<dbReference type="PANTHER" id="PTHR30537">
    <property type="entry name" value="HTH-TYPE TRANSCRIPTIONAL REGULATOR"/>
    <property type="match status" value="1"/>
</dbReference>
<dbReference type="AlphaFoldDB" id="A0A1V8RV35"/>
<keyword evidence="2" id="KW-0805">Transcription regulation</keyword>
<gene>
    <name evidence="6" type="ORF">BFN67_10845</name>
</gene>
<keyword evidence="3" id="KW-0238">DNA-binding</keyword>
<dbReference type="Gene3D" id="1.10.10.10">
    <property type="entry name" value="Winged helix-like DNA-binding domain superfamily/Winged helix DNA-binding domain"/>
    <property type="match status" value="1"/>
</dbReference>
<dbReference type="PANTHER" id="PTHR30537:SF58">
    <property type="entry name" value="HTH-TYPE TRANSCRIPTIONAL REGULATOR PERR"/>
    <property type="match status" value="1"/>
</dbReference>
<dbReference type="Pfam" id="PF00126">
    <property type="entry name" value="HTH_1"/>
    <property type="match status" value="1"/>
</dbReference>
<dbReference type="InterPro" id="IPR058163">
    <property type="entry name" value="LysR-type_TF_proteobact-type"/>
</dbReference>
<comment type="similarity">
    <text evidence="1">Belongs to the LysR transcriptional regulatory family.</text>
</comment>
<protein>
    <submittedName>
        <fullName evidence="6">LysR family transcriptional regulator</fullName>
    </submittedName>
</protein>
<dbReference type="SUPFAM" id="SSF53850">
    <property type="entry name" value="Periplasmic binding protein-like II"/>
    <property type="match status" value="1"/>
</dbReference>
<dbReference type="InterPro" id="IPR005119">
    <property type="entry name" value="LysR_subst-bd"/>
</dbReference>
<keyword evidence="7" id="KW-1185">Reference proteome</keyword>
<reference evidence="6 7" key="1">
    <citation type="journal article" date="2016" name="Int. J. Syst. Evol. Microbiol.">
        <title>Pseudaminobacter manganicus sp. nov., isolated from sludge of a manganese mine.</title>
        <authorList>
            <person name="Li J."/>
            <person name="Huang J."/>
            <person name="Liao S."/>
            <person name="Wang G."/>
        </authorList>
    </citation>
    <scope>NUCLEOTIDE SEQUENCE [LARGE SCALE GENOMIC DNA]</scope>
    <source>
        <strain evidence="6 7">JH-7</strain>
    </source>
</reference>
<evidence type="ECO:0000313" key="6">
    <source>
        <dbReference type="EMBL" id="OQM76984.1"/>
    </source>
</evidence>
<evidence type="ECO:0000256" key="4">
    <source>
        <dbReference type="ARBA" id="ARBA00023163"/>
    </source>
</evidence>
<dbReference type="InterPro" id="IPR000847">
    <property type="entry name" value="LysR_HTH_N"/>
</dbReference>
<dbReference type="OrthoDB" id="9793571at2"/>
<dbReference type="InterPro" id="IPR036390">
    <property type="entry name" value="WH_DNA-bd_sf"/>
</dbReference>
<dbReference type="GO" id="GO:0043565">
    <property type="term" value="F:sequence-specific DNA binding"/>
    <property type="evidence" value="ECO:0007669"/>
    <property type="project" value="TreeGrafter"/>
</dbReference>
<proteinExistence type="inferred from homology"/>
<dbReference type="EMBL" id="MDET01000003">
    <property type="protein sequence ID" value="OQM76984.1"/>
    <property type="molecule type" value="Genomic_DNA"/>
</dbReference>
<dbReference type="PROSITE" id="PS50931">
    <property type="entry name" value="HTH_LYSR"/>
    <property type="match status" value="1"/>
</dbReference>
<dbReference type="GO" id="GO:0006351">
    <property type="term" value="P:DNA-templated transcription"/>
    <property type="evidence" value="ECO:0007669"/>
    <property type="project" value="TreeGrafter"/>
</dbReference>
<evidence type="ECO:0000256" key="1">
    <source>
        <dbReference type="ARBA" id="ARBA00009437"/>
    </source>
</evidence>
<feature type="domain" description="HTH lysR-type" evidence="5">
    <location>
        <begin position="4"/>
        <end position="61"/>
    </location>
</feature>
<evidence type="ECO:0000256" key="3">
    <source>
        <dbReference type="ARBA" id="ARBA00023125"/>
    </source>
</evidence>
<sequence>MTPLPLSLLAPFEAAGRSCSFRIASEELNLTPSAVSHAIRKLETLTGVRLFLRSGRKVRLTAEGEALLERVQAGMESIREGLDLISTHQPQLLRLHCAPSLAAQWLTPRLSSLFRSYPSLDVRLSANLRYADFPGAEFDADITYGQHTSAGCVSIPLGDETVTPLCAPHLAPRIRQPSDLLRERLIHSDNKRVRWVDWFRENKITAPETTGSRFDRSFIAIAAAADGLGVCLESTRLAERELRDGRLVNPLASCSRAVQYVGHYFVYPESSNNKASVRIFRDWLLKEIGLPEFQ</sequence>
<dbReference type="Proteomes" id="UP000191905">
    <property type="component" value="Unassembled WGS sequence"/>
</dbReference>
<dbReference type="Gene3D" id="3.40.190.10">
    <property type="entry name" value="Periplasmic binding protein-like II"/>
    <property type="match status" value="2"/>
</dbReference>
<evidence type="ECO:0000256" key="2">
    <source>
        <dbReference type="ARBA" id="ARBA00023015"/>
    </source>
</evidence>
<dbReference type="STRING" id="1873176.BFN67_10845"/>